<name>A0ABU7RXX3_9ACTN</name>
<reference evidence="2 3" key="1">
    <citation type="submission" date="2024-01" db="EMBL/GenBank/DDBJ databases">
        <title>Genome insights into Plantactinospora sonchi sp. nov.</title>
        <authorList>
            <person name="Wang L."/>
        </authorList>
    </citation>
    <scope>NUCLEOTIDE SEQUENCE [LARGE SCALE GENOMIC DNA]</scope>
    <source>
        <strain evidence="2 3">NEAU-QY2</strain>
    </source>
</reference>
<feature type="transmembrane region" description="Helical" evidence="1">
    <location>
        <begin position="167"/>
        <end position="189"/>
    </location>
</feature>
<feature type="transmembrane region" description="Helical" evidence="1">
    <location>
        <begin position="97"/>
        <end position="115"/>
    </location>
</feature>
<dbReference type="Proteomes" id="UP001332243">
    <property type="component" value="Unassembled WGS sequence"/>
</dbReference>
<evidence type="ECO:0000313" key="2">
    <source>
        <dbReference type="EMBL" id="MEE6261039.1"/>
    </source>
</evidence>
<keyword evidence="1" id="KW-1133">Transmembrane helix</keyword>
<sequence length="237" mass="23334">MGWVQVRRKAGGAGPAVPHRERVVRATAAFAAAACTIAGTVAVVLAVRAGPGPGFGGYVSEAGTGTAGEALVYRSGVFGVAAGLVLLAGALPSTARIAAALLGTSAAGTVVSGAVPCTDGCPLPPYESVGLADLVHGGASIGAVAAAVFAMLALCWSPGVSRAVRRFAAVAAVVSLPLSATIGLGMLVVGRGLLVGVVERLLLGVGVLWLGVTALRVGVEHRGGADRSARHDHPRVR</sequence>
<keyword evidence="3" id="KW-1185">Reference proteome</keyword>
<organism evidence="2 3">
    <name type="scientific">Plantactinospora sonchi</name>
    <dbReference type="NCBI Taxonomy" id="1544735"/>
    <lineage>
        <taxon>Bacteria</taxon>
        <taxon>Bacillati</taxon>
        <taxon>Actinomycetota</taxon>
        <taxon>Actinomycetes</taxon>
        <taxon>Micromonosporales</taxon>
        <taxon>Micromonosporaceae</taxon>
        <taxon>Plantactinospora</taxon>
    </lineage>
</organism>
<accession>A0ABU7RXX3</accession>
<proteinExistence type="predicted"/>
<keyword evidence="1" id="KW-0812">Transmembrane</keyword>
<evidence type="ECO:0000256" key="1">
    <source>
        <dbReference type="SAM" id="Phobius"/>
    </source>
</evidence>
<gene>
    <name evidence="2" type="ORF">V1633_21380</name>
</gene>
<dbReference type="Pfam" id="PF06197">
    <property type="entry name" value="DUF998"/>
    <property type="match status" value="1"/>
</dbReference>
<keyword evidence="1" id="KW-0472">Membrane</keyword>
<dbReference type="EMBL" id="JAZGQK010000017">
    <property type="protein sequence ID" value="MEE6261039.1"/>
    <property type="molecule type" value="Genomic_DNA"/>
</dbReference>
<dbReference type="InterPro" id="IPR009339">
    <property type="entry name" value="DUF998"/>
</dbReference>
<feature type="transmembrane region" description="Helical" evidence="1">
    <location>
        <begin position="135"/>
        <end position="155"/>
    </location>
</feature>
<dbReference type="RefSeq" id="WP_331216141.1">
    <property type="nucleotide sequence ID" value="NZ_JAZGQK010000017.1"/>
</dbReference>
<feature type="transmembrane region" description="Helical" evidence="1">
    <location>
        <begin position="201"/>
        <end position="219"/>
    </location>
</feature>
<protein>
    <submittedName>
        <fullName evidence="2">DUF998 domain-containing protein</fullName>
    </submittedName>
</protein>
<feature type="transmembrane region" description="Helical" evidence="1">
    <location>
        <begin position="71"/>
        <end position="90"/>
    </location>
</feature>
<feature type="transmembrane region" description="Helical" evidence="1">
    <location>
        <begin position="28"/>
        <end position="51"/>
    </location>
</feature>
<comment type="caution">
    <text evidence="2">The sequence shown here is derived from an EMBL/GenBank/DDBJ whole genome shotgun (WGS) entry which is preliminary data.</text>
</comment>
<evidence type="ECO:0000313" key="3">
    <source>
        <dbReference type="Proteomes" id="UP001332243"/>
    </source>
</evidence>